<evidence type="ECO:0000313" key="2">
    <source>
        <dbReference type="EMBL" id="RIV18107.1"/>
    </source>
</evidence>
<dbReference type="SUPFAM" id="SSF49299">
    <property type="entry name" value="PKD domain"/>
    <property type="match status" value="1"/>
</dbReference>
<dbReference type="PROSITE" id="PS50835">
    <property type="entry name" value="IG_LIKE"/>
    <property type="match status" value="2"/>
</dbReference>
<feature type="domain" description="Ig-like" evidence="1">
    <location>
        <begin position="409"/>
        <end position="482"/>
    </location>
</feature>
<dbReference type="InterPro" id="IPR026341">
    <property type="entry name" value="T9SS_type_B"/>
</dbReference>
<proteinExistence type="predicted"/>
<dbReference type="InterPro" id="IPR007110">
    <property type="entry name" value="Ig-like_dom"/>
</dbReference>
<dbReference type="Proteomes" id="UP000283523">
    <property type="component" value="Unassembled WGS sequence"/>
</dbReference>
<dbReference type="Pfam" id="PF13585">
    <property type="entry name" value="CHU_C"/>
    <property type="match status" value="1"/>
</dbReference>
<evidence type="ECO:0000313" key="3">
    <source>
        <dbReference type="Proteomes" id="UP000283523"/>
    </source>
</evidence>
<dbReference type="OrthoDB" id="1490014at2"/>
<sequence length="797" mass="85998">MNRALWIGLIGVLLTIALTFTARANHIIGGHMQMTNVNGEPGRFLIKLTYYYDLDRGTQPITPRLLFVIFRKRDNQLMDSLSITTPITSKDNLAKVPITNTSCPTGAQNVQWGIVEYQREIRLDPSRYTDPAGYYLSNQDCCRSGGITNLNGTQVGFTYYLEFPPMTGATARNSSPQFLPINADYMCVNKPFTFSCAATDPDGDRLQYSFTTPLRGNVTTLANLYTNALIPGPFPAITFNGGYSATSPIPGNPAVQLNPQTGILTVTANREGRFVFTVRVEEFRNGQKIGETRQDYQLVAVDCPNNIPPEPVATIDTYPVAADVALLCTGRTATFSAEPNPDLNYQWQRNGTNLNGATQPKLTVDQAGEYTVVVSFKNNCGQTNKSRTLTARSFEQTVQIEPPTKTALCSASDTITLRASTLPVTYNWFRDGTALGGSTERDRIVNQPGSYSVEIRDNSTGCTATSNTVVLTQAARPTATLTPPSGVICERDSLRLTAGGGATYQWRFNGTDVPGSTGTTLFAKQAGDYAVIVANAGGCRDTSDVLKLTIQPRVKPTMAPLAAVCGTDGPVVTLSGTPTGGVFSGPGVNGTSFSARQAGVGTHQIVYRSTSPGGCPGDTASQTIRVNALPTIQLPGEVTAGTQSIITLEAVVNGNGPFQYRWQPLTWLSGPTQATATVTNPERDTTYRVSVTDANGCVSEATVRVLIRARLGIPDIFSPNNDQINDTWQLFGIEAYPSAQVTVFNRWGEVVFHERDGYKKPFDGLLNDQPLPAGMYIYVLKLSPDIAPLRGSVVLAR</sequence>
<comment type="caution">
    <text evidence="2">The sequence shown here is derived from an EMBL/GenBank/DDBJ whole genome shotgun (WGS) entry which is preliminary data.</text>
</comment>
<dbReference type="RefSeq" id="WP_119671358.1">
    <property type="nucleotide sequence ID" value="NZ_QXED01000013.1"/>
</dbReference>
<keyword evidence="3" id="KW-1185">Reference proteome</keyword>
<dbReference type="Gene3D" id="2.60.40.10">
    <property type="entry name" value="Immunoglobulins"/>
    <property type="match status" value="3"/>
</dbReference>
<gene>
    <name evidence="2" type="ORF">DYU11_29570</name>
</gene>
<dbReference type="NCBIfam" id="TIGR04131">
    <property type="entry name" value="Bac_Flav_CTERM"/>
    <property type="match status" value="1"/>
</dbReference>
<dbReference type="InterPro" id="IPR013783">
    <property type="entry name" value="Ig-like_fold"/>
</dbReference>
<name>A0A418LY24_9BACT</name>
<evidence type="ECO:0000259" key="1">
    <source>
        <dbReference type="PROSITE" id="PS50835"/>
    </source>
</evidence>
<feature type="domain" description="Ig-like" evidence="1">
    <location>
        <begin position="309"/>
        <end position="390"/>
    </location>
</feature>
<protein>
    <submittedName>
        <fullName evidence="2">Gliding motility-associated C-terminal domain-containing protein</fullName>
    </submittedName>
</protein>
<organism evidence="2 3">
    <name type="scientific">Fibrisoma montanum</name>
    <dbReference type="NCBI Taxonomy" id="2305895"/>
    <lineage>
        <taxon>Bacteria</taxon>
        <taxon>Pseudomonadati</taxon>
        <taxon>Bacteroidota</taxon>
        <taxon>Cytophagia</taxon>
        <taxon>Cytophagales</taxon>
        <taxon>Spirosomataceae</taxon>
        <taxon>Fibrisoma</taxon>
    </lineage>
</organism>
<dbReference type="InterPro" id="IPR035986">
    <property type="entry name" value="PKD_dom_sf"/>
</dbReference>
<accession>A0A418LY24</accession>
<reference evidence="2 3" key="1">
    <citation type="submission" date="2018-08" db="EMBL/GenBank/DDBJ databases">
        <title>Fibrisoma montanum sp. nov., isolated from Danxia mountain soil.</title>
        <authorList>
            <person name="Huang Y."/>
        </authorList>
    </citation>
    <scope>NUCLEOTIDE SEQUENCE [LARGE SCALE GENOMIC DNA]</scope>
    <source>
        <strain evidence="2 3">HYT19</strain>
    </source>
</reference>
<dbReference type="EMBL" id="QXED01000013">
    <property type="protein sequence ID" value="RIV18107.1"/>
    <property type="molecule type" value="Genomic_DNA"/>
</dbReference>
<dbReference type="AlphaFoldDB" id="A0A418LY24"/>